<reference evidence="3 4" key="1">
    <citation type="submission" date="2018-06" db="EMBL/GenBank/DDBJ databases">
        <title>Genomic Encyclopedia of Archaeal and Bacterial Type Strains, Phase II (KMG-II): from individual species to whole genera.</title>
        <authorList>
            <person name="Goeker M."/>
        </authorList>
    </citation>
    <scope>NUCLEOTIDE SEQUENCE [LARGE SCALE GENOMIC DNA]</scope>
    <source>
        <strain evidence="3 4">DSM 23857</strain>
    </source>
</reference>
<proteinExistence type="predicted"/>
<evidence type="ECO:0000259" key="1">
    <source>
        <dbReference type="Pfam" id="PF09983"/>
    </source>
</evidence>
<dbReference type="EMBL" id="QLLL01000014">
    <property type="protein sequence ID" value="RAI97678.1"/>
    <property type="molecule type" value="Genomic_DNA"/>
</dbReference>
<dbReference type="Pfam" id="PF09983">
    <property type="entry name" value="JetD_C"/>
    <property type="match status" value="1"/>
</dbReference>
<dbReference type="OrthoDB" id="322908at2"/>
<dbReference type="AlphaFoldDB" id="A0A327PZW0"/>
<dbReference type="InterPro" id="IPR024537">
    <property type="entry name" value="DUF3322"/>
</dbReference>
<name>A0A327PZW0_9BACT</name>
<accession>A0A327PZW0</accession>
<keyword evidence="4" id="KW-1185">Reference proteome</keyword>
<gene>
    <name evidence="3" type="ORF">LX64_04981</name>
</gene>
<evidence type="ECO:0000313" key="3">
    <source>
        <dbReference type="EMBL" id="RAI97678.1"/>
    </source>
</evidence>
<comment type="caution">
    <text evidence="3">The sequence shown here is derived from an EMBL/GenBank/DDBJ whole genome shotgun (WGS) entry which is preliminary data.</text>
</comment>
<evidence type="ECO:0008006" key="5">
    <source>
        <dbReference type="Google" id="ProtNLM"/>
    </source>
</evidence>
<evidence type="ECO:0000259" key="2">
    <source>
        <dbReference type="Pfam" id="PF11795"/>
    </source>
</evidence>
<feature type="domain" description="DUF3322" evidence="2">
    <location>
        <begin position="17"/>
        <end position="184"/>
    </location>
</feature>
<sequence length="384" mass="45169">MITLQELLVKSDKHFFRIAGAILKNENPFPLVIPSDKKVKDTGFNQLQLAIVPLYNHSKEAKGKGYTVIWKTKNIQGSPQKIPDKIFFESLEDYLFFTKREKVFLKIKETFKLITDSFPNNSQWVAEQPAFLLTYAGIMSDLLKVVRYFFDHSPPHPFYLRELPIALHTKFIEQNTKPLKKMLDNILPSYKINITEKDFSGRYQIKRNNIYTQVRVLDEVLKSTLGYHEVALTIDDAALLPWKPDKVFIIENGACFRSFPKIKNSVAIFGEGFKSRVNKHIPWLANCELYCWFDMDAAGFEMLNMTRNYYHHAMSFLMDETTYNEFSSFSVHSKYRKIELPHLHPYEQKMYAFLQKENRRLEQEHITNRYVQEQLMAKCISLSE</sequence>
<protein>
    <recommendedName>
        <fullName evidence="5">Wadjet protein JetD C-terminal domain-containing protein</fullName>
    </recommendedName>
</protein>
<dbReference type="Pfam" id="PF11795">
    <property type="entry name" value="DUF3322"/>
    <property type="match status" value="1"/>
</dbReference>
<dbReference type="Proteomes" id="UP000249547">
    <property type="component" value="Unassembled WGS sequence"/>
</dbReference>
<dbReference type="InterPro" id="IPR024534">
    <property type="entry name" value="JetD_C"/>
</dbReference>
<feature type="domain" description="Wadjet protein JetD C-terminal" evidence="1">
    <location>
        <begin position="212"/>
        <end position="375"/>
    </location>
</feature>
<evidence type="ECO:0000313" key="4">
    <source>
        <dbReference type="Proteomes" id="UP000249547"/>
    </source>
</evidence>
<organism evidence="3 4">
    <name type="scientific">Chitinophaga skermanii</name>
    <dbReference type="NCBI Taxonomy" id="331697"/>
    <lineage>
        <taxon>Bacteria</taxon>
        <taxon>Pseudomonadati</taxon>
        <taxon>Bacteroidota</taxon>
        <taxon>Chitinophagia</taxon>
        <taxon>Chitinophagales</taxon>
        <taxon>Chitinophagaceae</taxon>
        <taxon>Chitinophaga</taxon>
    </lineage>
</organism>
<dbReference type="RefSeq" id="WP_111600361.1">
    <property type="nucleotide sequence ID" value="NZ_QLLL01000014.1"/>
</dbReference>